<feature type="transmembrane region" description="Helical" evidence="5">
    <location>
        <begin position="197"/>
        <end position="215"/>
    </location>
</feature>
<keyword evidence="3 5" id="KW-1133">Transmembrane helix</keyword>
<organism evidence="7 8">
    <name type="scientific">Rhodoplanes serenus</name>
    <dbReference type="NCBI Taxonomy" id="200615"/>
    <lineage>
        <taxon>Bacteria</taxon>
        <taxon>Pseudomonadati</taxon>
        <taxon>Pseudomonadota</taxon>
        <taxon>Alphaproteobacteria</taxon>
        <taxon>Hyphomicrobiales</taxon>
        <taxon>Nitrobacteraceae</taxon>
        <taxon>Rhodoplanes</taxon>
    </lineage>
</organism>
<keyword evidence="2 5" id="KW-0812">Transmembrane</keyword>
<evidence type="ECO:0000256" key="2">
    <source>
        <dbReference type="ARBA" id="ARBA00022692"/>
    </source>
</evidence>
<comment type="caution">
    <text evidence="7">The sequence shown here is derived from an EMBL/GenBank/DDBJ whole genome shotgun (WGS) entry which is preliminary data.</text>
</comment>
<dbReference type="InterPro" id="IPR051533">
    <property type="entry name" value="WaaL-like"/>
</dbReference>
<dbReference type="RefSeq" id="WP_155479579.1">
    <property type="nucleotide sequence ID" value="NZ_WNKV01000007.1"/>
</dbReference>
<feature type="transmembrane region" description="Helical" evidence="5">
    <location>
        <begin position="221"/>
        <end position="254"/>
    </location>
</feature>
<feature type="transmembrane region" description="Helical" evidence="5">
    <location>
        <begin position="21"/>
        <end position="44"/>
    </location>
</feature>
<evidence type="ECO:0000256" key="4">
    <source>
        <dbReference type="ARBA" id="ARBA00023136"/>
    </source>
</evidence>
<gene>
    <name evidence="7" type="ORF">GJ689_10600</name>
</gene>
<feature type="transmembrane region" description="Helical" evidence="5">
    <location>
        <begin position="87"/>
        <end position="105"/>
    </location>
</feature>
<feature type="transmembrane region" description="Helical" evidence="5">
    <location>
        <begin position="50"/>
        <end position="75"/>
    </location>
</feature>
<dbReference type="PANTHER" id="PTHR37422">
    <property type="entry name" value="TEICHURONIC ACID BIOSYNTHESIS PROTEIN TUAE"/>
    <property type="match status" value="1"/>
</dbReference>
<evidence type="ECO:0000259" key="6">
    <source>
        <dbReference type="Pfam" id="PF04932"/>
    </source>
</evidence>
<reference evidence="7 8" key="1">
    <citation type="submission" date="2019-11" db="EMBL/GenBank/DDBJ databases">
        <title>Whole-genome sequence of Rhodoplanes serenus DSM 18633, type strain.</title>
        <authorList>
            <person name="Kyndt J.A."/>
            <person name="Meyer T.E."/>
        </authorList>
    </citation>
    <scope>NUCLEOTIDE SEQUENCE [LARGE SCALE GENOMIC DNA]</scope>
    <source>
        <strain evidence="7 8">DSM 18633</strain>
    </source>
</reference>
<proteinExistence type="predicted"/>
<dbReference type="InterPro" id="IPR007016">
    <property type="entry name" value="O-antigen_ligase-rel_domated"/>
</dbReference>
<comment type="subcellular location">
    <subcellularLocation>
        <location evidence="1">Membrane</location>
        <topology evidence="1">Multi-pass membrane protein</topology>
    </subcellularLocation>
</comment>
<evidence type="ECO:0000256" key="3">
    <source>
        <dbReference type="ARBA" id="ARBA00022989"/>
    </source>
</evidence>
<feature type="transmembrane region" description="Helical" evidence="5">
    <location>
        <begin position="117"/>
        <end position="137"/>
    </location>
</feature>
<evidence type="ECO:0000313" key="8">
    <source>
        <dbReference type="Proteomes" id="UP000438991"/>
    </source>
</evidence>
<sequence length="437" mass="45086">MDAVGSGPRIAAMGFGMGAGLVRLFGRAEVAAAAFVLTLGPLVLTNDLNAAHVLFAFVLLPLAVLHGVAIAADPVGAATLRRLPRSIVLIAVTAYLLALTLASAMQPDATPRLIRRLLQFDLEIVAFVAATALLTATSRQFLRLASLGLAAVVAASALVNVAMFLPTLPADAAALLGWRLMAVLGMPEYANSTNIGATYAVVLAIAVATLATLARKRAERVALAIATVILAVALVLTQARGAAAGALCGLAALAATQSHRIRLAIAAGGLLLVAVLVATPLGHDWIERGMSYRPEVWTTFLAKAAERPLLGWGVHTDLTVTIPSGLALDQAHNLVLSGLVRGGAGAAVAMAVILVGGLAWSIRLVRAGGSPLPLCAMVTMTVAGMVDYNLLITRPAWPWLTFWLPIGLAAGAELAVRADGRRSDEPDRSDTTEHAPA</sequence>
<accession>A0A9X5AT44</accession>
<dbReference type="Pfam" id="PF04932">
    <property type="entry name" value="Wzy_C"/>
    <property type="match status" value="1"/>
</dbReference>
<keyword evidence="4 5" id="KW-0472">Membrane</keyword>
<dbReference type="PANTHER" id="PTHR37422:SF13">
    <property type="entry name" value="LIPOPOLYSACCHARIDE BIOSYNTHESIS PROTEIN PA4999-RELATED"/>
    <property type="match status" value="1"/>
</dbReference>
<feature type="transmembrane region" description="Helical" evidence="5">
    <location>
        <begin position="372"/>
        <end position="391"/>
    </location>
</feature>
<evidence type="ECO:0000256" key="5">
    <source>
        <dbReference type="SAM" id="Phobius"/>
    </source>
</evidence>
<dbReference type="EMBL" id="WNKV01000007">
    <property type="protein sequence ID" value="MTW16653.1"/>
    <property type="molecule type" value="Genomic_DNA"/>
</dbReference>
<protein>
    <recommendedName>
        <fullName evidence="6">O-antigen ligase-related domain-containing protein</fullName>
    </recommendedName>
</protein>
<dbReference type="GO" id="GO:0016020">
    <property type="term" value="C:membrane"/>
    <property type="evidence" value="ECO:0007669"/>
    <property type="project" value="UniProtKB-SubCell"/>
</dbReference>
<feature type="transmembrane region" description="Helical" evidence="5">
    <location>
        <begin position="261"/>
        <end position="281"/>
    </location>
</feature>
<name>A0A9X5AT44_9BRAD</name>
<evidence type="ECO:0000313" key="7">
    <source>
        <dbReference type="EMBL" id="MTW16653.1"/>
    </source>
</evidence>
<feature type="domain" description="O-antigen ligase-related" evidence="6">
    <location>
        <begin position="226"/>
        <end position="344"/>
    </location>
</feature>
<dbReference type="AlphaFoldDB" id="A0A9X5AT44"/>
<evidence type="ECO:0000256" key="1">
    <source>
        <dbReference type="ARBA" id="ARBA00004141"/>
    </source>
</evidence>
<dbReference type="Proteomes" id="UP000438991">
    <property type="component" value="Unassembled WGS sequence"/>
</dbReference>
<feature type="transmembrane region" description="Helical" evidence="5">
    <location>
        <begin position="144"/>
        <end position="166"/>
    </location>
</feature>
<feature type="transmembrane region" description="Helical" evidence="5">
    <location>
        <begin position="339"/>
        <end position="360"/>
    </location>
</feature>